<feature type="binding site" evidence="9">
    <location>
        <position position="170"/>
    </location>
    <ligand>
        <name>ATP</name>
        <dbReference type="ChEBI" id="CHEBI:30616"/>
    </ligand>
</feature>
<evidence type="ECO:0000256" key="9">
    <source>
        <dbReference type="PIRSR" id="PIRSR002583-1"/>
    </source>
</evidence>
<evidence type="ECO:0000313" key="13">
    <source>
        <dbReference type="Proteomes" id="UP000512167"/>
    </source>
</evidence>
<feature type="binding site" evidence="9">
    <location>
        <begin position="120"/>
        <end position="125"/>
    </location>
    <ligand>
        <name>ATP</name>
        <dbReference type="ChEBI" id="CHEBI:30616"/>
    </ligand>
</feature>
<gene>
    <name evidence="8 12" type="primary">htpG</name>
    <name evidence="12" type="ORF">HF295_01825</name>
</gene>
<evidence type="ECO:0000256" key="3">
    <source>
        <dbReference type="ARBA" id="ARBA00022490"/>
    </source>
</evidence>
<dbReference type="Pfam" id="PF13589">
    <property type="entry name" value="HATPase_c_3"/>
    <property type="match status" value="1"/>
</dbReference>
<dbReference type="InterPro" id="IPR020568">
    <property type="entry name" value="Ribosomal_Su5_D2-typ_SF"/>
</dbReference>
<dbReference type="Gene3D" id="3.30.230.80">
    <property type="match status" value="1"/>
</dbReference>
<dbReference type="FunFam" id="3.30.565.10:FF:000009">
    <property type="entry name" value="Molecular chaperone HtpG"/>
    <property type="match status" value="1"/>
</dbReference>
<dbReference type="PIRSF" id="PIRSF002583">
    <property type="entry name" value="Hsp90"/>
    <property type="match status" value="1"/>
</dbReference>
<dbReference type="InterPro" id="IPR001404">
    <property type="entry name" value="Hsp90_fam"/>
</dbReference>
<feature type="region of interest" description="C" evidence="8">
    <location>
        <begin position="561"/>
        <end position="641"/>
    </location>
</feature>
<evidence type="ECO:0000313" key="12">
    <source>
        <dbReference type="EMBL" id="QLY39667.1"/>
    </source>
</evidence>
<comment type="similarity">
    <text evidence="2 8">Belongs to the heat shock protein 90 family.</text>
</comment>
<dbReference type="GO" id="GO:0051082">
    <property type="term" value="F:unfolded protein binding"/>
    <property type="evidence" value="ECO:0007669"/>
    <property type="project" value="UniProtKB-UniRule"/>
</dbReference>
<dbReference type="SUPFAM" id="SSF54211">
    <property type="entry name" value="Ribosomal protein S5 domain 2-like"/>
    <property type="match status" value="1"/>
</dbReference>
<name>A0A7L6N357_9MOLU</name>
<dbReference type="AlphaFoldDB" id="A0A7L6N357"/>
<comment type="function">
    <text evidence="8">Molecular chaperone. Has ATPase activity.</text>
</comment>
<comment type="caution">
    <text evidence="8">Lacks conserved residue(s) required for the propagation of feature annotation.</text>
</comment>
<dbReference type="KEGG" id="tbk:HF295_01825"/>
<sequence length="641" mass="74658">MSKKNIEFKTESKRLLDLMIHSIYTNKEIFLRELISNASDAIDKYHFKSLTEEGLENRNDYEIHIDIDKKHRLLTITDNGIGMTYDELIDNIGTIAKSGTLEFLKTMKGKDLKNTDLIGQFGVGFYSAFMVSDKVEVVTKSPFSDKAYKWVSSGEEGYSVEETQKDSIGTEITLKIRKNHDDENYDEFLEDYKIEQLVKKYSNYVRYPITMEKEREVPKLDDEGNEIEDKFDTIVENQTLNEMTPIWEKNKSQVTDEELNEFYKNQYYDYTDPLLNIWTNVEGKLTYKSIIYIPAKAPANLYSEKYEKGLQLYAKGVFIMDKCKELVPDYLRFIKGMVVSPDLNLNISREILQKNTQLTKIQQNLEKKIVKRLEKLLENERETYIKFWKEFGVNIKYGVYDNFGLNKDLLQDLVLFETVNEDAYITLNEYVEKMPKDQKEIYFGSANSKSAIKASPQMDRLKSKGYDVLVLTDEIDEFMLSIMNEYKKFKFKSINQGDLDLVDESEKETIKKQETENKDLLEKIKESLKGQVDDVKLSTRLTDSPVCLVSGEGMSFEMEKLMEQMPGDKTNQQKAQKILEINPKHELFQAIHDLYDQNSEDLNDYASVLYNQALLIEGLKIEDPVEFSNKMVKILVKAAKK</sequence>
<evidence type="ECO:0000256" key="7">
    <source>
        <dbReference type="ARBA" id="ARBA00023186"/>
    </source>
</evidence>
<comment type="subcellular location">
    <subcellularLocation>
        <location evidence="1 8">Cytoplasm</location>
    </subcellularLocation>
</comment>
<dbReference type="GO" id="GO:0140662">
    <property type="term" value="F:ATP-dependent protein folding chaperone"/>
    <property type="evidence" value="ECO:0007669"/>
    <property type="project" value="InterPro"/>
</dbReference>
<dbReference type="InterPro" id="IPR036890">
    <property type="entry name" value="HATPase_C_sf"/>
</dbReference>
<dbReference type="GO" id="GO:0005737">
    <property type="term" value="C:cytoplasm"/>
    <property type="evidence" value="ECO:0007669"/>
    <property type="project" value="UniProtKB-SubCell"/>
</dbReference>
<dbReference type="Pfam" id="PF00183">
    <property type="entry name" value="HSP90"/>
    <property type="match status" value="1"/>
</dbReference>
<feature type="binding site" evidence="9">
    <location>
        <position position="91"/>
    </location>
    <ligand>
        <name>ATP</name>
        <dbReference type="ChEBI" id="CHEBI:30616"/>
    </ligand>
</feature>
<keyword evidence="5 8" id="KW-0067">ATP-binding</keyword>
<dbReference type="PRINTS" id="PR00775">
    <property type="entry name" value="HEATSHOCK90"/>
</dbReference>
<dbReference type="PROSITE" id="PS00298">
    <property type="entry name" value="HSP90"/>
    <property type="match status" value="1"/>
</dbReference>
<feature type="binding site" evidence="9">
    <location>
        <position position="83"/>
    </location>
    <ligand>
        <name>ATP</name>
        <dbReference type="ChEBI" id="CHEBI:30616"/>
    </ligand>
</feature>
<dbReference type="GO" id="GO:0005524">
    <property type="term" value="F:ATP binding"/>
    <property type="evidence" value="ECO:0007669"/>
    <property type="project" value="UniProtKB-UniRule"/>
</dbReference>
<keyword evidence="10" id="KW-0175">Coiled coil</keyword>
<keyword evidence="4 8" id="KW-0547">Nucleotide-binding</keyword>
<dbReference type="Gene3D" id="3.30.565.10">
    <property type="entry name" value="Histidine kinase-like ATPase, C-terminal domain"/>
    <property type="match status" value="1"/>
</dbReference>
<feature type="domain" description="Histidine kinase/HSP90-like ATPase" evidence="11">
    <location>
        <begin position="26"/>
        <end position="180"/>
    </location>
</feature>
<accession>A0A7L6N357</accession>
<dbReference type="SUPFAM" id="SSF55874">
    <property type="entry name" value="ATPase domain of HSP90 chaperone/DNA topoisomerase II/histidine kinase"/>
    <property type="match status" value="1"/>
</dbReference>
<dbReference type="Proteomes" id="UP000512167">
    <property type="component" value="Chromosome"/>
</dbReference>
<feature type="binding site" evidence="9">
    <location>
        <begin position="98"/>
        <end position="99"/>
    </location>
    <ligand>
        <name>ATP</name>
        <dbReference type="ChEBI" id="CHEBI:30616"/>
    </ligand>
</feature>
<dbReference type="SMART" id="SM00387">
    <property type="entry name" value="HATPase_c"/>
    <property type="match status" value="1"/>
</dbReference>
<evidence type="ECO:0000259" key="11">
    <source>
        <dbReference type="SMART" id="SM00387"/>
    </source>
</evidence>
<dbReference type="PANTHER" id="PTHR11528">
    <property type="entry name" value="HEAT SHOCK PROTEIN 90 FAMILY MEMBER"/>
    <property type="match status" value="1"/>
</dbReference>
<evidence type="ECO:0000256" key="6">
    <source>
        <dbReference type="ARBA" id="ARBA00023016"/>
    </source>
</evidence>
<dbReference type="InterPro" id="IPR037196">
    <property type="entry name" value="HSP90_C"/>
</dbReference>
<dbReference type="RefSeq" id="WP_312032145.1">
    <property type="nucleotide sequence ID" value="NZ_CP051151.1"/>
</dbReference>
<dbReference type="InterPro" id="IPR003594">
    <property type="entry name" value="HATPase_dom"/>
</dbReference>
<dbReference type="Gene3D" id="1.20.120.790">
    <property type="entry name" value="Heat shock protein 90, C-terminal domain"/>
    <property type="match status" value="1"/>
</dbReference>
<evidence type="ECO:0000256" key="10">
    <source>
        <dbReference type="SAM" id="Coils"/>
    </source>
</evidence>
<evidence type="ECO:0000256" key="2">
    <source>
        <dbReference type="ARBA" id="ARBA00008239"/>
    </source>
</evidence>
<feature type="binding site" evidence="9">
    <location>
        <position position="37"/>
    </location>
    <ligand>
        <name>ATP</name>
        <dbReference type="ChEBI" id="CHEBI:30616"/>
    </ligand>
</feature>
<keyword evidence="6 8" id="KW-0346">Stress response</keyword>
<organism evidence="12 13">
    <name type="scientific">Hujiaoplasma nucleasis</name>
    <dbReference type="NCBI Taxonomy" id="2725268"/>
    <lineage>
        <taxon>Bacteria</taxon>
        <taxon>Bacillati</taxon>
        <taxon>Mycoplasmatota</taxon>
        <taxon>Mollicutes</taxon>
        <taxon>Candidatus Izemoplasmatales</taxon>
        <taxon>Hujiaoplasmataceae</taxon>
        <taxon>Hujiaoplasma</taxon>
    </lineage>
</organism>
<feature type="binding site" evidence="9">
    <location>
        <position position="97"/>
    </location>
    <ligand>
        <name>ATP</name>
        <dbReference type="ChEBI" id="CHEBI:30616"/>
    </ligand>
</feature>
<dbReference type="CDD" id="cd16927">
    <property type="entry name" value="HATPase_Hsp90-like"/>
    <property type="match status" value="1"/>
</dbReference>
<dbReference type="NCBIfam" id="NF003555">
    <property type="entry name" value="PRK05218.1"/>
    <property type="match status" value="1"/>
</dbReference>
<evidence type="ECO:0000256" key="8">
    <source>
        <dbReference type="HAMAP-Rule" id="MF_00505"/>
    </source>
</evidence>
<proteinExistence type="inferred from homology"/>
<feature type="binding site" evidence="9">
    <location>
        <position position="33"/>
    </location>
    <ligand>
        <name>ATP</name>
        <dbReference type="ChEBI" id="CHEBI:30616"/>
    </ligand>
</feature>
<dbReference type="Gene3D" id="3.40.50.11260">
    <property type="match status" value="1"/>
</dbReference>
<dbReference type="InterPro" id="IPR020575">
    <property type="entry name" value="Hsp90_N"/>
</dbReference>
<evidence type="ECO:0000256" key="5">
    <source>
        <dbReference type="ARBA" id="ARBA00022840"/>
    </source>
</evidence>
<dbReference type="EMBL" id="CP051151">
    <property type="protein sequence ID" value="QLY39667.1"/>
    <property type="molecule type" value="Genomic_DNA"/>
</dbReference>
<reference evidence="12 13" key="1">
    <citation type="submission" date="2020-04" db="EMBL/GenBank/DDBJ databases">
        <authorList>
            <person name="Zheng R.K."/>
            <person name="Sun C.M."/>
        </authorList>
    </citation>
    <scope>NUCLEOTIDE SEQUENCE [LARGE SCALE GENOMIC DNA]</scope>
    <source>
        <strain evidence="13">zrk29</strain>
    </source>
</reference>
<dbReference type="InterPro" id="IPR019805">
    <property type="entry name" value="Heat_shock_protein_90_CS"/>
</dbReference>
<feature type="binding site" evidence="9">
    <location>
        <position position="78"/>
    </location>
    <ligand>
        <name>ATP</name>
        <dbReference type="ChEBI" id="CHEBI:30616"/>
    </ligand>
</feature>
<keyword evidence="3 8" id="KW-0963">Cytoplasm</keyword>
<comment type="subunit">
    <text evidence="8">Homodimer.</text>
</comment>
<dbReference type="GO" id="GO:0016887">
    <property type="term" value="F:ATP hydrolysis activity"/>
    <property type="evidence" value="ECO:0007669"/>
    <property type="project" value="InterPro"/>
</dbReference>
<dbReference type="SUPFAM" id="SSF110942">
    <property type="entry name" value="HSP90 C-terminal domain"/>
    <property type="match status" value="1"/>
</dbReference>
<feature type="coiled-coil region" evidence="10">
    <location>
        <begin position="503"/>
        <end position="531"/>
    </location>
</feature>
<protein>
    <recommendedName>
        <fullName evidence="8">Chaperone protein HtpG</fullName>
    </recommendedName>
    <alternativeName>
        <fullName evidence="8">Heat shock protein HtpG</fullName>
    </alternativeName>
    <alternativeName>
        <fullName evidence="8">High temperature protein G</fullName>
    </alternativeName>
</protein>
<evidence type="ECO:0000256" key="1">
    <source>
        <dbReference type="ARBA" id="ARBA00004496"/>
    </source>
</evidence>
<keyword evidence="13" id="KW-1185">Reference proteome</keyword>
<feature type="binding site" evidence="9">
    <location>
        <position position="349"/>
    </location>
    <ligand>
        <name>ATP</name>
        <dbReference type="ChEBI" id="CHEBI:30616"/>
    </ligand>
</feature>
<keyword evidence="7 8" id="KW-0143">Chaperone</keyword>
<feature type="region of interest" description="A; substrate-binding" evidence="8">
    <location>
        <begin position="1"/>
        <end position="349"/>
    </location>
</feature>
<evidence type="ECO:0000256" key="4">
    <source>
        <dbReference type="ARBA" id="ARBA00022741"/>
    </source>
</evidence>
<dbReference type="HAMAP" id="MF_00505">
    <property type="entry name" value="HSP90"/>
    <property type="match status" value="1"/>
</dbReference>